<sequence length="136" mass="14822">MTSELDPSSIPVIRTLLNITGLFDPDTFTAAVLLTPTRTVRAGEARSPQLAFTEDAWKIDLGKHEAVHLESEMDRLLALLLPVGERFRETVAAMGLSAEVAFQCSADAGYYPSISLRHDQIKQLAALGLSLDIDII</sequence>
<dbReference type="EMBL" id="FVQL01000001">
    <property type="protein sequence ID" value="SKZ50333.1"/>
    <property type="molecule type" value="Genomic_DNA"/>
</dbReference>
<dbReference type="RefSeq" id="WP_005064958.1">
    <property type="nucleotide sequence ID" value="NZ_CP065272.1"/>
</dbReference>
<name>A0AB38DLI1_9MYCO</name>
<gene>
    <name evidence="1" type="ORF">SAMEA2275630_05011</name>
</gene>
<dbReference type="Proteomes" id="UP000190366">
    <property type="component" value="Unassembled WGS sequence"/>
</dbReference>
<dbReference type="Pfam" id="PF14106">
    <property type="entry name" value="DUF4279"/>
    <property type="match status" value="1"/>
</dbReference>
<reference evidence="1 2" key="1">
    <citation type="submission" date="2016-11" db="EMBL/GenBank/DDBJ databases">
        <authorList>
            <consortium name="Pathogen Informatics"/>
        </authorList>
    </citation>
    <scope>NUCLEOTIDE SEQUENCE [LARGE SCALE GENOMIC DNA]</scope>
    <source>
        <strain evidence="1 2">1168</strain>
    </source>
</reference>
<evidence type="ECO:0000313" key="1">
    <source>
        <dbReference type="EMBL" id="SKZ50333.1"/>
    </source>
</evidence>
<dbReference type="AlphaFoldDB" id="A0AB38DLI1"/>
<proteinExistence type="predicted"/>
<comment type="caution">
    <text evidence="1">The sequence shown here is derived from an EMBL/GenBank/DDBJ whole genome shotgun (WGS) entry which is preliminary data.</text>
</comment>
<evidence type="ECO:0000313" key="2">
    <source>
        <dbReference type="Proteomes" id="UP000190366"/>
    </source>
</evidence>
<evidence type="ECO:0008006" key="3">
    <source>
        <dbReference type="Google" id="ProtNLM"/>
    </source>
</evidence>
<organism evidence="1 2">
    <name type="scientific">Mycobacteroides abscessus subsp. massiliense</name>
    <dbReference type="NCBI Taxonomy" id="1962118"/>
    <lineage>
        <taxon>Bacteria</taxon>
        <taxon>Bacillati</taxon>
        <taxon>Actinomycetota</taxon>
        <taxon>Actinomycetes</taxon>
        <taxon>Mycobacteriales</taxon>
        <taxon>Mycobacteriaceae</taxon>
        <taxon>Mycobacteroides</taxon>
        <taxon>Mycobacteroides abscessus</taxon>
    </lineage>
</organism>
<protein>
    <recommendedName>
        <fullName evidence="3">DUF4279 domain-containing protein</fullName>
    </recommendedName>
</protein>
<dbReference type="InterPro" id="IPR025459">
    <property type="entry name" value="DUF4279"/>
</dbReference>
<accession>A0AB38DLI1</accession>